<protein>
    <recommendedName>
        <fullName evidence="5">IPExxxVDY family protein</fullName>
    </recommendedName>
</protein>
<gene>
    <name evidence="1" type="ORF">AXF12_01885</name>
    <name evidence="2" type="ORF">SAMEA44541418_01376</name>
</gene>
<dbReference type="EMBL" id="LT906449">
    <property type="protein sequence ID" value="SNV10827.1"/>
    <property type="molecule type" value="Genomic_DNA"/>
</dbReference>
<accession>A0AAX2GY61</accession>
<dbReference type="KEGG" id="chg:AXF12_01885"/>
<dbReference type="Proteomes" id="UP000065822">
    <property type="component" value="Chromosome"/>
</dbReference>
<name>A0AAX2GY61_9FLAO</name>
<evidence type="ECO:0000313" key="2">
    <source>
        <dbReference type="EMBL" id="SNV10827.1"/>
    </source>
</evidence>
<dbReference type="InterPro" id="IPR047690">
    <property type="entry name" value="IPExxxVDY_fam"/>
</dbReference>
<dbReference type="EMBL" id="CP014227">
    <property type="protein sequence ID" value="AMD84393.1"/>
    <property type="molecule type" value="Genomic_DNA"/>
</dbReference>
<evidence type="ECO:0008006" key="5">
    <source>
        <dbReference type="Google" id="ProtNLM"/>
    </source>
</evidence>
<reference evidence="2 4" key="2">
    <citation type="submission" date="2017-06" db="EMBL/GenBank/DDBJ databases">
        <authorList>
            <consortium name="Pathogen Informatics"/>
        </authorList>
    </citation>
    <scope>NUCLEOTIDE SEQUENCE [LARGE SCALE GENOMIC DNA]</scope>
    <source>
        <strain evidence="2 4">NCTC12947</strain>
    </source>
</reference>
<dbReference type="Proteomes" id="UP000215539">
    <property type="component" value="Chromosome 1"/>
</dbReference>
<dbReference type="AlphaFoldDB" id="A0AAX2GY61"/>
<evidence type="ECO:0000313" key="1">
    <source>
        <dbReference type="EMBL" id="AMD84393.1"/>
    </source>
</evidence>
<keyword evidence="3" id="KW-1185">Reference proteome</keyword>
<sequence length="156" mass="17924">MARHKLSIASFCDYKLIAIHTPLEDYRLVYMLNSALSLQLAKRYDKECFAVDGGKGGGFSYYHWENKLLQIDWHCVANKLVCEEETEGMLFGKTSTIHYLIEDKKKVDYFLKIDTEGRLDVQGILTAIKGVPYVSMAYTIETEGLNVKHKLLFQEC</sequence>
<evidence type="ECO:0000313" key="4">
    <source>
        <dbReference type="Proteomes" id="UP000215539"/>
    </source>
</evidence>
<dbReference type="NCBIfam" id="NF033205">
    <property type="entry name" value="IPExxxVDY"/>
    <property type="match status" value="1"/>
</dbReference>
<proteinExistence type="predicted"/>
<evidence type="ECO:0000313" key="3">
    <source>
        <dbReference type="Proteomes" id="UP000065822"/>
    </source>
</evidence>
<dbReference type="RefSeq" id="WP_066427959.1">
    <property type="nucleotide sequence ID" value="NZ_CP014227.1"/>
</dbReference>
<organism evidence="2 4">
    <name type="scientific">Capnocytophaga haemolytica</name>
    <dbReference type="NCBI Taxonomy" id="45243"/>
    <lineage>
        <taxon>Bacteria</taxon>
        <taxon>Pseudomonadati</taxon>
        <taxon>Bacteroidota</taxon>
        <taxon>Flavobacteriia</taxon>
        <taxon>Flavobacteriales</taxon>
        <taxon>Flavobacteriaceae</taxon>
        <taxon>Capnocytophaga</taxon>
    </lineage>
</organism>
<reference evidence="1 3" key="1">
    <citation type="submission" date="2016-02" db="EMBL/GenBank/DDBJ databases">
        <authorList>
            <person name="Holder M.E."/>
            <person name="Ajami N.J."/>
            <person name="Petrosino J.F."/>
        </authorList>
    </citation>
    <scope>NUCLEOTIDE SEQUENCE [LARGE SCALE GENOMIC DNA]</scope>
    <source>
        <strain evidence="1 3">CCUG 32990</strain>
    </source>
</reference>